<keyword evidence="3" id="KW-1003">Cell membrane</keyword>
<keyword evidence="2 9" id="KW-0813">Transport</keyword>
<accession>A0A840BVK0</accession>
<dbReference type="Proteomes" id="UP000577362">
    <property type="component" value="Unassembled WGS sequence"/>
</dbReference>
<comment type="similarity">
    <text evidence="8 9">Belongs to the TRAP transporter small permease family.</text>
</comment>
<reference evidence="11 12" key="1">
    <citation type="submission" date="2020-08" db="EMBL/GenBank/DDBJ databases">
        <title>Genomic Encyclopedia of Type Strains, Phase IV (KMG-IV): sequencing the most valuable type-strain genomes for metagenomic binning, comparative biology and taxonomic classification.</title>
        <authorList>
            <person name="Goeker M."/>
        </authorList>
    </citation>
    <scope>NUCLEOTIDE SEQUENCE [LARGE SCALE GENOMIC DNA]</scope>
    <source>
        <strain evidence="11 12">DSM 103737</strain>
    </source>
</reference>
<feature type="domain" description="Tripartite ATP-independent periplasmic transporters DctQ component" evidence="10">
    <location>
        <begin position="28"/>
        <end position="155"/>
    </location>
</feature>
<evidence type="ECO:0000256" key="9">
    <source>
        <dbReference type="RuleBase" id="RU369079"/>
    </source>
</evidence>
<evidence type="ECO:0000256" key="3">
    <source>
        <dbReference type="ARBA" id="ARBA00022475"/>
    </source>
</evidence>
<sequence>MLRTAMTVLRTFERNIIGLLLIAMSAGYVVNVLVRVFAPSQSLHFAWMEEATLFMLAWLVFLGLGLTLEKGRHIAMTALYGRMPAGVQRVVAFVINAVGLVFCAYLTKVGYDFARFIVNSGQTSPTLDVSMVWLYAALPVGFVLLGLRYLLELVGVENRFALADRGQDH</sequence>
<dbReference type="GO" id="GO:0005886">
    <property type="term" value="C:plasma membrane"/>
    <property type="evidence" value="ECO:0007669"/>
    <property type="project" value="UniProtKB-SubCell"/>
</dbReference>
<organism evidence="11 12">
    <name type="scientific">Chelatococcus caeni</name>
    <dbReference type="NCBI Taxonomy" id="1348468"/>
    <lineage>
        <taxon>Bacteria</taxon>
        <taxon>Pseudomonadati</taxon>
        <taxon>Pseudomonadota</taxon>
        <taxon>Alphaproteobacteria</taxon>
        <taxon>Hyphomicrobiales</taxon>
        <taxon>Chelatococcaceae</taxon>
        <taxon>Chelatococcus</taxon>
    </lineage>
</organism>
<dbReference type="Pfam" id="PF04290">
    <property type="entry name" value="DctQ"/>
    <property type="match status" value="1"/>
</dbReference>
<keyword evidence="4 9" id="KW-0997">Cell inner membrane</keyword>
<dbReference type="PANTHER" id="PTHR35011">
    <property type="entry name" value="2,3-DIKETO-L-GULONATE TRAP TRANSPORTER SMALL PERMEASE PROTEIN YIAM"/>
    <property type="match status" value="1"/>
</dbReference>
<evidence type="ECO:0000259" key="10">
    <source>
        <dbReference type="Pfam" id="PF04290"/>
    </source>
</evidence>
<feature type="transmembrane region" description="Helical" evidence="9">
    <location>
        <begin position="12"/>
        <end position="31"/>
    </location>
</feature>
<evidence type="ECO:0000256" key="2">
    <source>
        <dbReference type="ARBA" id="ARBA00022448"/>
    </source>
</evidence>
<dbReference type="GO" id="GO:0022857">
    <property type="term" value="F:transmembrane transporter activity"/>
    <property type="evidence" value="ECO:0007669"/>
    <property type="project" value="UniProtKB-UniRule"/>
</dbReference>
<dbReference type="InterPro" id="IPR007387">
    <property type="entry name" value="TRAP_DctQ"/>
</dbReference>
<feature type="transmembrane region" description="Helical" evidence="9">
    <location>
        <begin position="51"/>
        <end position="69"/>
    </location>
</feature>
<evidence type="ECO:0000313" key="11">
    <source>
        <dbReference type="EMBL" id="MBB4015379.1"/>
    </source>
</evidence>
<dbReference type="RefSeq" id="WP_183315556.1">
    <property type="nucleotide sequence ID" value="NZ_JACIEN010000001.1"/>
</dbReference>
<gene>
    <name evidence="11" type="ORF">GGR16_000385</name>
</gene>
<feature type="transmembrane region" description="Helical" evidence="9">
    <location>
        <begin position="131"/>
        <end position="151"/>
    </location>
</feature>
<dbReference type="EMBL" id="JACIEN010000001">
    <property type="protein sequence ID" value="MBB4015379.1"/>
    <property type="molecule type" value="Genomic_DNA"/>
</dbReference>
<name>A0A840BVK0_9HYPH</name>
<protein>
    <recommendedName>
        <fullName evidence="9">TRAP transporter small permease protein</fullName>
    </recommendedName>
</protein>
<proteinExistence type="inferred from homology"/>
<evidence type="ECO:0000256" key="8">
    <source>
        <dbReference type="ARBA" id="ARBA00038436"/>
    </source>
</evidence>
<comment type="subunit">
    <text evidence="9">The complex comprises the extracytoplasmic solute receptor protein and the two transmembrane proteins.</text>
</comment>
<dbReference type="PANTHER" id="PTHR35011:SF2">
    <property type="entry name" value="2,3-DIKETO-L-GULONATE TRAP TRANSPORTER SMALL PERMEASE PROTEIN YIAM"/>
    <property type="match status" value="1"/>
</dbReference>
<dbReference type="AlphaFoldDB" id="A0A840BVK0"/>
<evidence type="ECO:0000256" key="1">
    <source>
        <dbReference type="ARBA" id="ARBA00004429"/>
    </source>
</evidence>
<comment type="caution">
    <text evidence="11">The sequence shown here is derived from an EMBL/GenBank/DDBJ whole genome shotgun (WGS) entry which is preliminary data.</text>
</comment>
<dbReference type="GO" id="GO:0015740">
    <property type="term" value="P:C4-dicarboxylate transport"/>
    <property type="evidence" value="ECO:0007669"/>
    <property type="project" value="TreeGrafter"/>
</dbReference>
<evidence type="ECO:0000256" key="7">
    <source>
        <dbReference type="ARBA" id="ARBA00023136"/>
    </source>
</evidence>
<evidence type="ECO:0000256" key="6">
    <source>
        <dbReference type="ARBA" id="ARBA00022989"/>
    </source>
</evidence>
<keyword evidence="6 9" id="KW-1133">Transmembrane helix</keyword>
<dbReference type="InterPro" id="IPR055348">
    <property type="entry name" value="DctQ"/>
</dbReference>
<evidence type="ECO:0000256" key="5">
    <source>
        <dbReference type="ARBA" id="ARBA00022692"/>
    </source>
</evidence>
<evidence type="ECO:0000313" key="12">
    <source>
        <dbReference type="Proteomes" id="UP000577362"/>
    </source>
</evidence>
<keyword evidence="12" id="KW-1185">Reference proteome</keyword>
<comment type="function">
    <text evidence="9">Part of the tripartite ATP-independent periplasmic (TRAP) transport system.</text>
</comment>
<keyword evidence="7 9" id="KW-0472">Membrane</keyword>
<comment type="subcellular location">
    <subcellularLocation>
        <location evidence="1 9">Cell inner membrane</location>
        <topology evidence="1 9">Multi-pass membrane protein</topology>
    </subcellularLocation>
</comment>
<evidence type="ECO:0000256" key="4">
    <source>
        <dbReference type="ARBA" id="ARBA00022519"/>
    </source>
</evidence>
<feature type="transmembrane region" description="Helical" evidence="9">
    <location>
        <begin position="90"/>
        <end position="111"/>
    </location>
</feature>
<keyword evidence="5 9" id="KW-0812">Transmembrane</keyword>